<dbReference type="OrthoDB" id="4132046at2759"/>
<dbReference type="KEGG" id="pfj:MYCFIDRAFT_80396"/>
<organism evidence="2 3">
    <name type="scientific">Pseudocercospora fijiensis (strain CIRAD86)</name>
    <name type="common">Black leaf streak disease fungus</name>
    <name type="synonym">Mycosphaerella fijiensis</name>
    <dbReference type="NCBI Taxonomy" id="383855"/>
    <lineage>
        <taxon>Eukaryota</taxon>
        <taxon>Fungi</taxon>
        <taxon>Dikarya</taxon>
        <taxon>Ascomycota</taxon>
        <taxon>Pezizomycotina</taxon>
        <taxon>Dothideomycetes</taxon>
        <taxon>Dothideomycetidae</taxon>
        <taxon>Mycosphaerellales</taxon>
        <taxon>Mycosphaerellaceae</taxon>
        <taxon>Pseudocercospora</taxon>
    </lineage>
</organism>
<reference evidence="2 3" key="1">
    <citation type="journal article" date="2012" name="PLoS Pathog.">
        <title>Diverse lifestyles and strategies of plant pathogenesis encoded in the genomes of eighteen Dothideomycetes fungi.</title>
        <authorList>
            <person name="Ohm R.A."/>
            <person name="Feau N."/>
            <person name="Henrissat B."/>
            <person name="Schoch C.L."/>
            <person name="Horwitz B.A."/>
            <person name="Barry K.W."/>
            <person name="Condon B.J."/>
            <person name="Copeland A.C."/>
            <person name="Dhillon B."/>
            <person name="Glaser F."/>
            <person name="Hesse C.N."/>
            <person name="Kosti I."/>
            <person name="LaButti K."/>
            <person name="Lindquist E.A."/>
            <person name="Lucas S."/>
            <person name="Salamov A.A."/>
            <person name="Bradshaw R.E."/>
            <person name="Ciuffetti L."/>
            <person name="Hamelin R.C."/>
            <person name="Kema G.H.J."/>
            <person name="Lawrence C."/>
            <person name="Scott J.A."/>
            <person name="Spatafora J.W."/>
            <person name="Turgeon B.G."/>
            <person name="de Wit P.J.G.M."/>
            <person name="Zhong S."/>
            <person name="Goodwin S.B."/>
            <person name="Grigoriev I.V."/>
        </authorList>
    </citation>
    <scope>NUCLEOTIDE SEQUENCE [LARGE SCALE GENOMIC DNA]</scope>
    <source>
        <strain evidence="2 3">CIRAD86</strain>
    </source>
</reference>
<accession>M3AE26</accession>
<evidence type="ECO:0000256" key="1">
    <source>
        <dbReference type="SAM" id="SignalP"/>
    </source>
</evidence>
<dbReference type="EMBL" id="KB446558">
    <property type="protein sequence ID" value="EME82791.1"/>
    <property type="molecule type" value="Genomic_DNA"/>
</dbReference>
<dbReference type="RefSeq" id="XP_007925979.1">
    <property type="nucleotide sequence ID" value="XM_007927788.1"/>
</dbReference>
<proteinExistence type="predicted"/>
<dbReference type="Proteomes" id="UP000016932">
    <property type="component" value="Unassembled WGS sequence"/>
</dbReference>
<protein>
    <recommendedName>
        <fullName evidence="4">Ubiquitin 3 binding protein But2 C-terminal domain-containing protein</fullName>
    </recommendedName>
</protein>
<dbReference type="HOGENOM" id="CLU_1151668_0_0_1"/>
<dbReference type="GeneID" id="19341705"/>
<dbReference type="eggNOG" id="ENOG502T3FZ">
    <property type="taxonomic scope" value="Eukaryota"/>
</dbReference>
<evidence type="ECO:0008006" key="4">
    <source>
        <dbReference type="Google" id="ProtNLM"/>
    </source>
</evidence>
<evidence type="ECO:0000313" key="3">
    <source>
        <dbReference type="Proteomes" id="UP000016932"/>
    </source>
</evidence>
<keyword evidence="3" id="KW-1185">Reference proteome</keyword>
<evidence type="ECO:0000313" key="2">
    <source>
        <dbReference type="EMBL" id="EME82791.1"/>
    </source>
</evidence>
<name>M3AE26_PSEFD</name>
<dbReference type="AlphaFoldDB" id="M3AE26"/>
<dbReference type="VEuPathDB" id="FungiDB:MYCFIDRAFT_80396"/>
<gene>
    <name evidence="2" type="ORF">MYCFIDRAFT_80396</name>
</gene>
<feature type="signal peptide" evidence="1">
    <location>
        <begin position="1"/>
        <end position="18"/>
    </location>
</feature>
<sequence>MQYSAIVLSLLAATGALAAPAKRTTDNSIRVTLSDGNLATQTAFEEGSRQAKKPVGSSGPYNTVELSVGADVEQQTLRCQILDRSSNPITVLRGENVDITFSDAGKGLWTFQDGNTEVSQIICDPDFVAASAPPAEDEDEEDEDLSIRVTLTDGNLATQTPFDEAGLVREQKSPVGSEGPYNSVELALGADVNPDLRCQILDSRNHAITVQRGQNIDTTFADGGNGPWMFLYPEEAEVSKIVCDPAFVKASA</sequence>
<keyword evidence="1" id="KW-0732">Signal</keyword>
<feature type="chain" id="PRO_5004031215" description="Ubiquitin 3 binding protein But2 C-terminal domain-containing protein" evidence="1">
    <location>
        <begin position="19"/>
        <end position="252"/>
    </location>
</feature>